<name>A0A820JEA2_9BILA</name>
<evidence type="ECO:0000313" key="2">
    <source>
        <dbReference type="Proteomes" id="UP000663874"/>
    </source>
</evidence>
<protein>
    <submittedName>
        <fullName evidence="1">Uncharacterized protein</fullName>
    </submittedName>
</protein>
<dbReference type="AlphaFoldDB" id="A0A820JEA2"/>
<dbReference type="Proteomes" id="UP000663874">
    <property type="component" value="Unassembled WGS sequence"/>
</dbReference>
<evidence type="ECO:0000313" key="1">
    <source>
        <dbReference type="EMBL" id="CAF4323281.1"/>
    </source>
</evidence>
<feature type="non-terminal residue" evidence="1">
    <location>
        <position position="1"/>
    </location>
</feature>
<gene>
    <name evidence="1" type="ORF">FNK824_LOCUS41415</name>
</gene>
<proteinExistence type="predicted"/>
<organism evidence="1 2">
    <name type="scientific">Rotaria sordida</name>
    <dbReference type="NCBI Taxonomy" id="392033"/>
    <lineage>
        <taxon>Eukaryota</taxon>
        <taxon>Metazoa</taxon>
        <taxon>Spiralia</taxon>
        <taxon>Gnathifera</taxon>
        <taxon>Rotifera</taxon>
        <taxon>Eurotatoria</taxon>
        <taxon>Bdelloidea</taxon>
        <taxon>Philodinida</taxon>
        <taxon>Philodinidae</taxon>
        <taxon>Rotaria</taxon>
    </lineage>
</organism>
<sequence>QCKTTTCHMQWTQLTGYFIECRLQEGSYGLKVTKQIISSDTN</sequence>
<dbReference type="EMBL" id="CAJOBE010040112">
    <property type="protein sequence ID" value="CAF4323281.1"/>
    <property type="molecule type" value="Genomic_DNA"/>
</dbReference>
<comment type="caution">
    <text evidence="1">The sequence shown here is derived from an EMBL/GenBank/DDBJ whole genome shotgun (WGS) entry which is preliminary data.</text>
</comment>
<reference evidence="1" key="1">
    <citation type="submission" date="2021-02" db="EMBL/GenBank/DDBJ databases">
        <authorList>
            <person name="Nowell W R."/>
        </authorList>
    </citation>
    <scope>NUCLEOTIDE SEQUENCE</scope>
</reference>
<accession>A0A820JEA2</accession>